<sequence>VAPNNFLAPAIRRELVEPPADGANPKRWARPSAAAAAAEMASGVSSPCLAHPTRCRATSPGCGPQTAAGHSPPRCWSARCPEAKIAWGRRIAGAARYS</sequence>
<proteinExistence type="predicted"/>
<organism evidence="1">
    <name type="scientific">Tanacetum cinerariifolium</name>
    <name type="common">Dalmatian daisy</name>
    <name type="synonym">Chrysanthemum cinerariifolium</name>
    <dbReference type="NCBI Taxonomy" id="118510"/>
    <lineage>
        <taxon>Eukaryota</taxon>
        <taxon>Viridiplantae</taxon>
        <taxon>Streptophyta</taxon>
        <taxon>Embryophyta</taxon>
        <taxon>Tracheophyta</taxon>
        <taxon>Spermatophyta</taxon>
        <taxon>Magnoliopsida</taxon>
        <taxon>eudicotyledons</taxon>
        <taxon>Gunneridae</taxon>
        <taxon>Pentapetalae</taxon>
        <taxon>asterids</taxon>
        <taxon>campanulids</taxon>
        <taxon>Asterales</taxon>
        <taxon>Asteraceae</taxon>
        <taxon>Asteroideae</taxon>
        <taxon>Anthemideae</taxon>
        <taxon>Anthemidinae</taxon>
        <taxon>Tanacetum</taxon>
    </lineage>
</organism>
<dbReference type="AlphaFoldDB" id="A0A699S5J0"/>
<dbReference type="EMBL" id="BKCJ011138355">
    <property type="protein sequence ID" value="GFC92593.1"/>
    <property type="molecule type" value="Genomic_DNA"/>
</dbReference>
<evidence type="ECO:0000313" key="1">
    <source>
        <dbReference type="EMBL" id="GFC92593.1"/>
    </source>
</evidence>
<feature type="non-terminal residue" evidence="1">
    <location>
        <position position="1"/>
    </location>
</feature>
<accession>A0A699S5J0</accession>
<gene>
    <name evidence="1" type="ORF">Tci_864563</name>
</gene>
<protein>
    <submittedName>
        <fullName evidence="1">Uncharacterized protein</fullName>
    </submittedName>
</protein>
<comment type="caution">
    <text evidence="1">The sequence shown here is derived from an EMBL/GenBank/DDBJ whole genome shotgun (WGS) entry which is preliminary data.</text>
</comment>
<name>A0A699S5J0_TANCI</name>
<reference evidence="1" key="1">
    <citation type="journal article" date="2019" name="Sci. Rep.">
        <title>Draft genome of Tanacetum cinerariifolium, the natural source of mosquito coil.</title>
        <authorList>
            <person name="Yamashiro T."/>
            <person name="Shiraishi A."/>
            <person name="Satake H."/>
            <person name="Nakayama K."/>
        </authorList>
    </citation>
    <scope>NUCLEOTIDE SEQUENCE</scope>
</reference>